<sequence>MVLILSLGIYSSFLEKEKQLVDGVHKEVLVVDKDKRTSSTGGGIPGTSISSTKYSLKIYVNEKLYDIDVDSSYYDKAEIGSMIKATEYKNELVLD</sequence>
<proteinExistence type="predicted"/>
<evidence type="ECO:0000313" key="2">
    <source>
        <dbReference type="Proteomes" id="UP000308444"/>
    </source>
</evidence>
<organism evidence="1 2">
    <name type="scientific">Bacillus cereus</name>
    <dbReference type="NCBI Taxonomy" id="1396"/>
    <lineage>
        <taxon>Bacteria</taxon>
        <taxon>Bacillati</taxon>
        <taxon>Bacillota</taxon>
        <taxon>Bacilli</taxon>
        <taxon>Bacillales</taxon>
        <taxon>Bacillaceae</taxon>
        <taxon>Bacillus</taxon>
        <taxon>Bacillus cereus group</taxon>
    </lineage>
</organism>
<dbReference type="EMBL" id="SZOH01000032">
    <property type="protein sequence ID" value="TKJ08550.1"/>
    <property type="molecule type" value="Genomic_DNA"/>
</dbReference>
<gene>
    <name evidence="1" type="ORF">FC695_00680</name>
</gene>
<dbReference type="Proteomes" id="UP000308444">
    <property type="component" value="Unassembled WGS sequence"/>
</dbReference>
<dbReference type="AlphaFoldDB" id="A0A9X9AGH6"/>
<evidence type="ECO:0000313" key="1">
    <source>
        <dbReference type="EMBL" id="TKJ08550.1"/>
    </source>
</evidence>
<comment type="caution">
    <text evidence="1">The sequence shown here is derived from an EMBL/GenBank/DDBJ whole genome shotgun (WGS) entry which is preliminary data.</text>
</comment>
<accession>A0A9X9AGH6</accession>
<reference evidence="1 2" key="1">
    <citation type="journal article" date="2019" name="Environ. Microbiol.">
        <title>An active ?-lactamase is a part of an orchestrated cell wall stress resistance network of Bacillus subtilis and related rhizosphere species.</title>
        <authorList>
            <person name="Bucher T."/>
            <person name="Keren-Paz A."/>
            <person name="Hausser J."/>
            <person name="Olender T."/>
            <person name="Cytryn E."/>
            <person name="Kolodkin-Gal I."/>
        </authorList>
    </citation>
    <scope>NUCLEOTIDE SEQUENCE [LARGE SCALE GENOMIC DNA]</scope>
    <source>
        <strain evidence="1 2">I32</strain>
    </source>
</reference>
<protein>
    <submittedName>
        <fullName evidence="1">Uncharacterized protein</fullName>
    </submittedName>
</protein>
<name>A0A9X9AGH6_BACCE</name>